<name>A0A135U572_9PEZI</name>
<feature type="compositionally biased region" description="Acidic residues" evidence="1">
    <location>
        <begin position="194"/>
        <end position="204"/>
    </location>
</feature>
<feature type="region of interest" description="Disordered" evidence="1">
    <location>
        <begin position="71"/>
        <end position="128"/>
    </location>
</feature>
<proteinExistence type="predicted"/>
<comment type="caution">
    <text evidence="2">The sequence shown here is derived from an EMBL/GenBank/DDBJ whole genome shotgun (WGS) entry which is preliminary data.</text>
</comment>
<organism evidence="2 3">
    <name type="scientific">Colletotrichum salicis</name>
    <dbReference type="NCBI Taxonomy" id="1209931"/>
    <lineage>
        <taxon>Eukaryota</taxon>
        <taxon>Fungi</taxon>
        <taxon>Dikarya</taxon>
        <taxon>Ascomycota</taxon>
        <taxon>Pezizomycotina</taxon>
        <taxon>Sordariomycetes</taxon>
        <taxon>Hypocreomycetidae</taxon>
        <taxon>Glomerellales</taxon>
        <taxon>Glomerellaceae</taxon>
        <taxon>Colletotrichum</taxon>
        <taxon>Colletotrichum acutatum species complex</taxon>
    </lineage>
</organism>
<protein>
    <submittedName>
        <fullName evidence="2">Uncharacterized protein</fullName>
    </submittedName>
</protein>
<sequence length="204" mass="22301">MTGDQAADFKSFLERLSTISAALLDEKVLKIALTSVRLSVGFQHLIPSLDGLGIRHEHSLLIRVPAAAARRRKSRSKLQKKKQPTLRSSGPTVGPEPTDIGSDFAPSDSGGENGGIVSDSSSDFDIFGKDREKKDRARYFWSSPTVLTSRASPVRLESRGKLESTGEQEPEDSDSSFDIYETRTNTELPKENPASDEDLSDFAS</sequence>
<dbReference type="AlphaFoldDB" id="A0A135U572"/>
<dbReference type="Proteomes" id="UP000070121">
    <property type="component" value="Unassembled WGS sequence"/>
</dbReference>
<feature type="compositionally biased region" description="Basic residues" evidence="1">
    <location>
        <begin position="71"/>
        <end position="84"/>
    </location>
</feature>
<reference evidence="2 3" key="1">
    <citation type="submission" date="2014-02" db="EMBL/GenBank/DDBJ databases">
        <title>The genome sequence of Colletotrichum salicis CBS 607.94.</title>
        <authorList>
            <person name="Baroncelli R."/>
            <person name="Thon M.R."/>
        </authorList>
    </citation>
    <scope>NUCLEOTIDE SEQUENCE [LARGE SCALE GENOMIC DNA]</scope>
    <source>
        <strain evidence="2 3">CBS 607.94</strain>
    </source>
</reference>
<feature type="compositionally biased region" description="Acidic residues" evidence="1">
    <location>
        <begin position="166"/>
        <end position="175"/>
    </location>
</feature>
<keyword evidence="3" id="KW-1185">Reference proteome</keyword>
<evidence type="ECO:0000313" key="3">
    <source>
        <dbReference type="Proteomes" id="UP000070121"/>
    </source>
</evidence>
<evidence type="ECO:0000256" key="1">
    <source>
        <dbReference type="SAM" id="MobiDB-lite"/>
    </source>
</evidence>
<dbReference type="STRING" id="1209931.A0A135U572"/>
<feature type="region of interest" description="Disordered" evidence="1">
    <location>
        <begin position="150"/>
        <end position="204"/>
    </location>
</feature>
<dbReference type="EMBL" id="JFFI01001717">
    <property type="protein sequence ID" value="KXH55555.1"/>
    <property type="molecule type" value="Genomic_DNA"/>
</dbReference>
<gene>
    <name evidence="2" type="ORF">CSAL01_10377</name>
</gene>
<accession>A0A135U572</accession>
<evidence type="ECO:0000313" key="2">
    <source>
        <dbReference type="EMBL" id="KXH55555.1"/>
    </source>
</evidence>